<organism evidence="2 3">
    <name type="scientific">Phototrophicus methaneseepsis</name>
    <dbReference type="NCBI Taxonomy" id="2710758"/>
    <lineage>
        <taxon>Bacteria</taxon>
        <taxon>Bacillati</taxon>
        <taxon>Chloroflexota</taxon>
        <taxon>Candidatus Thermofontia</taxon>
        <taxon>Phototrophicales</taxon>
        <taxon>Phototrophicaceae</taxon>
        <taxon>Phototrophicus</taxon>
    </lineage>
</organism>
<proteinExistence type="predicted"/>
<evidence type="ECO:0000313" key="3">
    <source>
        <dbReference type="Proteomes" id="UP000594468"/>
    </source>
</evidence>
<dbReference type="InterPro" id="IPR027417">
    <property type="entry name" value="P-loop_NTPase"/>
</dbReference>
<dbReference type="SUPFAM" id="SSF52540">
    <property type="entry name" value="P-loop containing nucleoside triphosphate hydrolases"/>
    <property type="match status" value="1"/>
</dbReference>
<sequence length="883" mass="103414">MQPAFGKKEVFIERKEYMSAFRQWIENDQGVALFGDTESIYGTGKTTILKKLYSEYKDKVNWIAVWLELDRYSLYNREHISSQLAEWTSVEAYLQNLYDFRVLLEALAHEFAVQDPKLFGPFESEIKRLLEEVSDNKYIGFFRQLKIDLSGMESNAGDVNIVLEREPTPENVTQASYLNITNSQIHAGGTTYNFGKLADAEDRVKRLVMEVVHDYTAIFAEQFNRLETTCQLTIFGDDYCYLYDQRIGDWFLDLLLKLDRTAHVISRTISGALPESIKNRAHVFKLGNFTRQETKEYLVQRLSTVDVPEVIIDQIYQFSAGNPLMVGLTSNLFEGIDINDSDTVGTIIRGFKKLPPATIEEMQKNDEYLGQRLAQLMDQLHDMRRHDELFIALFDFCSIVRYFDYPMARFALTELGLMDSDDDKKLRQLFANLRQYSFVENVAELNQVPRYRFHMFVRELQAMRLEERDPKLFEQLHGIAEKYYQNRIHESAESQSDLSYYEQLYHFENEEWQFLITEWLYHASMVSSSNAFMQTQIEFATQYFEAFSWWGCYVDFPLCNNLLAQWEWTLEHKRGTTAEHERLGARLRKFHDAFPIPPAGIVKPAGEHWKEVKVALMSIMSLLKLGATDLSEEKLHLRALLLEFLGYCYLYSGDAKDLERAKEIYKEAYDIYIKQDDSWYAAWMLTYLGEVYVQAGAYDDARKVFDEAREEVIDESLKEQDNELISRGYYFIGDAYWQESQYKDAFATYNKCIFFAFTFLWHPNPPDPYTLRWYSDCSTHVIDQLLALYHEKQLVDEALHFGQCLHQFWGPYWAYQEEPDLETLQDALEQQNIAALKVMLFPPQPMTQDMGDPNSDYAVIAEATLEEMYESVETLDWDCASSE</sequence>
<dbReference type="Proteomes" id="UP000594468">
    <property type="component" value="Chromosome"/>
</dbReference>
<keyword evidence="1" id="KW-0802">TPR repeat</keyword>
<dbReference type="KEGG" id="pmet:G4Y79_16800"/>
<dbReference type="RefSeq" id="WP_195169421.1">
    <property type="nucleotide sequence ID" value="NZ_CP062983.1"/>
</dbReference>
<reference evidence="2 3" key="1">
    <citation type="submission" date="2020-02" db="EMBL/GenBank/DDBJ databases">
        <authorList>
            <person name="Zheng R.K."/>
            <person name="Sun C.M."/>
        </authorList>
    </citation>
    <scope>NUCLEOTIDE SEQUENCE [LARGE SCALE GENOMIC DNA]</scope>
    <source>
        <strain evidence="3">rifampicinis</strain>
    </source>
</reference>
<dbReference type="PROSITE" id="PS50005">
    <property type="entry name" value="TPR"/>
    <property type="match status" value="1"/>
</dbReference>
<dbReference type="Gene3D" id="1.25.40.10">
    <property type="entry name" value="Tetratricopeptide repeat domain"/>
    <property type="match status" value="1"/>
</dbReference>
<accession>A0A7S8E6M2</accession>
<evidence type="ECO:0000256" key="1">
    <source>
        <dbReference type="PROSITE-ProRule" id="PRU00339"/>
    </source>
</evidence>
<feature type="repeat" description="TPR" evidence="1">
    <location>
        <begin position="682"/>
        <end position="715"/>
    </location>
</feature>
<dbReference type="EMBL" id="CP062983">
    <property type="protein sequence ID" value="QPC81348.1"/>
    <property type="molecule type" value="Genomic_DNA"/>
</dbReference>
<name>A0A7S8E6M2_9CHLR</name>
<gene>
    <name evidence="2" type="ORF">G4Y79_16800</name>
</gene>
<keyword evidence="3" id="KW-1185">Reference proteome</keyword>
<dbReference type="SUPFAM" id="SSF48452">
    <property type="entry name" value="TPR-like"/>
    <property type="match status" value="1"/>
</dbReference>
<dbReference type="InterPro" id="IPR019734">
    <property type="entry name" value="TPR_rpt"/>
</dbReference>
<evidence type="ECO:0000313" key="2">
    <source>
        <dbReference type="EMBL" id="QPC81348.1"/>
    </source>
</evidence>
<dbReference type="AlphaFoldDB" id="A0A7S8E6M2"/>
<protein>
    <submittedName>
        <fullName evidence="2">Tetratricopeptide repeat protein</fullName>
    </submittedName>
</protein>
<dbReference type="InterPro" id="IPR011990">
    <property type="entry name" value="TPR-like_helical_dom_sf"/>
</dbReference>